<keyword evidence="1" id="KW-0472">Membrane</keyword>
<dbReference type="RefSeq" id="WP_029333869.1">
    <property type="nucleotide sequence ID" value="NZ_UGGP01000001.1"/>
</dbReference>
<keyword evidence="1" id="KW-0812">Transmembrane</keyword>
<dbReference type="OrthoDB" id="2355696at2"/>
<dbReference type="STRING" id="1397694.GCA_000702585_00335"/>
<reference evidence="2 3" key="1">
    <citation type="submission" date="2018-06" db="EMBL/GenBank/DDBJ databases">
        <authorList>
            <consortium name="Pathogen Informatics"/>
            <person name="Doyle S."/>
        </authorList>
    </citation>
    <scope>NUCLEOTIDE SEQUENCE [LARGE SCALE GENOMIC DNA]</scope>
    <source>
        <strain evidence="2 3">NCTC13163</strain>
    </source>
</reference>
<protein>
    <submittedName>
        <fullName evidence="2">Uncharacterized protein</fullName>
    </submittedName>
</protein>
<evidence type="ECO:0000313" key="3">
    <source>
        <dbReference type="Proteomes" id="UP000254060"/>
    </source>
</evidence>
<gene>
    <name evidence="2" type="ORF">NCTC13163_02913</name>
</gene>
<keyword evidence="1" id="KW-1133">Transmembrane helix</keyword>
<dbReference type="AlphaFoldDB" id="A0A377FYG3"/>
<dbReference type="Proteomes" id="UP000254060">
    <property type="component" value="Unassembled WGS sequence"/>
</dbReference>
<feature type="transmembrane region" description="Helical" evidence="1">
    <location>
        <begin position="7"/>
        <end position="26"/>
    </location>
</feature>
<feature type="transmembrane region" description="Helical" evidence="1">
    <location>
        <begin position="38"/>
        <end position="58"/>
    </location>
</feature>
<proteinExistence type="predicted"/>
<organism evidence="2 3">
    <name type="scientific">Exiguobacterium aurantiacum</name>
    <dbReference type="NCBI Taxonomy" id="33987"/>
    <lineage>
        <taxon>Bacteria</taxon>
        <taxon>Bacillati</taxon>
        <taxon>Bacillota</taxon>
        <taxon>Bacilli</taxon>
        <taxon>Bacillales</taxon>
        <taxon>Bacillales Family XII. Incertae Sedis</taxon>
        <taxon>Exiguobacterium</taxon>
    </lineage>
</organism>
<sequence length="67" mass="7888">MGRKVWSLLGLVILLATNMILLQYTIESYMVYDHASMRLYMGIAIVNVGLIALVYRYWKKIEYKVKE</sequence>
<name>A0A377FYG3_9BACL</name>
<accession>A0A377FYG3</accession>
<dbReference type="EMBL" id="UGGP01000001">
    <property type="protein sequence ID" value="STO09475.1"/>
    <property type="molecule type" value="Genomic_DNA"/>
</dbReference>
<evidence type="ECO:0000256" key="1">
    <source>
        <dbReference type="SAM" id="Phobius"/>
    </source>
</evidence>
<evidence type="ECO:0000313" key="2">
    <source>
        <dbReference type="EMBL" id="STO09475.1"/>
    </source>
</evidence>